<proteinExistence type="predicted"/>
<dbReference type="Pfam" id="PF08718">
    <property type="entry name" value="GLTP"/>
    <property type="match status" value="1"/>
</dbReference>
<evidence type="ECO:0000313" key="3">
    <source>
        <dbReference type="EMBL" id="GMH20472.1"/>
    </source>
</evidence>
<gene>
    <name evidence="3" type="ORF">Nepgr_022313</name>
</gene>
<protein>
    <recommendedName>
        <fullName evidence="2">Glycolipid transfer protein domain-containing protein</fullName>
    </recommendedName>
</protein>
<reference evidence="3" key="1">
    <citation type="submission" date="2023-05" db="EMBL/GenBank/DDBJ databases">
        <title>Nepenthes gracilis genome sequencing.</title>
        <authorList>
            <person name="Fukushima K."/>
        </authorList>
    </citation>
    <scope>NUCLEOTIDE SEQUENCE</scope>
    <source>
        <strain evidence="3">SING2019-196</strain>
    </source>
</reference>
<comment type="caution">
    <text evidence="3">The sequence shown here is derived from an EMBL/GenBank/DDBJ whole genome shotgun (WGS) entry which is preliminary data.</text>
</comment>
<name>A0AAD3XWP1_NEPGR</name>
<keyword evidence="1" id="KW-0813">Transport</keyword>
<evidence type="ECO:0000313" key="4">
    <source>
        <dbReference type="Proteomes" id="UP001279734"/>
    </source>
</evidence>
<dbReference type="InterPro" id="IPR036497">
    <property type="entry name" value="GLTP_sf"/>
</dbReference>
<dbReference type="Gene3D" id="1.10.3520.10">
    <property type="entry name" value="Glycolipid transfer protein"/>
    <property type="match status" value="1"/>
</dbReference>
<dbReference type="PANTHER" id="PTHR10219">
    <property type="entry name" value="GLYCOLIPID TRANSFER PROTEIN-RELATED"/>
    <property type="match status" value="1"/>
</dbReference>
<feature type="domain" description="Glycolipid transfer protein" evidence="2">
    <location>
        <begin position="23"/>
        <end position="162"/>
    </location>
</feature>
<keyword evidence="4" id="KW-1185">Reference proteome</keyword>
<dbReference type="GO" id="GO:0005829">
    <property type="term" value="C:cytosol"/>
    <property type="evidence" value="ECO:0007669"/>
    <property type="project" value="TreeGrafter"/>
</dbReference>
<dbReference type="GO" id="GO:0016020">
    <property type="term" value="C:membrane"/>
    <property type="evidence" value="ECO:0007669"/>
    <property type="project" value="TreeGrafter"/>
</dbReference>
<organism evidence="3 4">
    <name type="scientific">Nepenthes gracilis</name>
    <name type="common">Slender pitcher plant</name>
    <dbReference type="NCBI Taxonomy" id="150966"/>
    <lineage>
        <taxon>Eukaryota</taxon>
        <taxon>Viridiplantae</taxon>
        <taxon>Streptophyta</taxon>
        <taxon>Embryophyta</taxon>
        <taxon>Tracheophyta</taxon>
        <taxon>Spermatophyta</taxon>
        <taxon>Magnoliopsida</taxon>
        <taxon>eudicotyledons</taxon>
        <taxon>Gunneridae</taxon>
        <taxon>Pentapetalae</taxon>
        <taxon>Caryophyllales</taxon>
        <taxon>Nepenthaceae</taxon>
        <taxon>Nepenthes</taxon>
    </lineage>
</organism>
<dbReference type="GO" id="GO:1902388">
    <property type="term" value="F:ceramide 1-phosphate transfer activity"/>
    <property type="evidence" value="ECO:0007669"/>
    <property type="project" value="TreeGrafter"/>
</dbReference>
<accession>A0AAD3XWP1</accession>
<evidence type="ECO:0000259" key="2">
    <source>
        <dbReference type="Pfam" id="PF08718"/>
    </source>
</evidence>
<evidence type="ECO:0000256" key="1">
    <source>
        <dbReference type="ARBA" id="ARBA00022448"/>
    </source>
</evidence>
<dbReference type="Proteomes" id="UP001279734">
    <property type="component" value="Unassembled WGS sequence"/>
</dbReference>
<dbReference type="InterPro" id="IPR014830">
    <property type="entry name" value="Glycolipid_transfer_prot_dom"/>
</dbReference>
<sequence length="202" mass="23051">MQKFAIDPLLRRFNEVKSQEGRIRTKPFLDVCKHLLPLIDNFGSSMSCIKSDVACNIRKLESKYFSNTSAYSDLYSMTHEEIKAKIARNASSCTTALVWLTRAMDFVVQLFRNLLEHPDWSMPKACTDSYKTTLKKWHGWLGISTFNVIMKIAPDKEKFMGSVIGQGNLTSEIEKFCLAFTPLLEENHKFLVSVGVDDIRAL</sequence>
<dbReference type="SUPFAM" id="SSF110004">
    <property type="entry name" value="Glycolipid transfer protein, GLTP"/>
    <property type="match status" value="1"/>
</dbReference>
<dbReference type="EMBL" id="BSYO01000022">
    <property type="protein sequence ID" value="GMH20472.1"/>
    <property type="molecule type" value="Genomic_DNA"/>
</dbReference>
<dbReference type="PANTHER" id="PTHR10219:SF25">
    <property type="entry name" value="PLECKSTRIN HOMOLOGY DOMAIN-CONTAINING FAMILY A MEMBER 8"/>
    <property type="match status" value="1"/>
</dbReference>
<dbReference type="GO" id="GO:1902387">
    <property type="term" value="F:ceramide 1-phosphate binding"/>
    <property type="evidence" value="ECO:0007669"/>
    <property type="project" value="TreeGrafter"/>
</dbReference>
<dbReference type="AlphaFoldDB" id="A0AAD3XWP1"/>